<dbReference type="SUPFAM" id="SSF46785">
    <property type="entry name" value="Winged helix' DNA-binding domain"/>
    <property type="match status" value="1"/>
</dbReference>
<comment type="similarity">
    <text evidence="1">Belongs to the LysR transcriptional regulatory family.</text>
</comment>
<evidence type="ECO:0000313" key="7">
    <source>
        <dbReference type="Proteomes" id="UP000543836"/>
    </source>
</evidence>
<dbReference type="EMBL" id="JACIIG010000005">
    <property type="protein sequence ID" value="MBB4568595.1"/>
    <property type="molecule type" value="Genomic_DNA"/>
</dbReference>
<evidence type="ECO:0000256" key="1">
    <source>
        <dbReference type="ARBA" id="ARBA00009437"/>
    </source>
</evidence>
<feature type="domain" description="HTH lysR-type" evidence="5">
    <location>
        <begin position="4"/>
        <end position="62"/>
    </location>
</feature>
<dbReference type="Gene3D" id="3.40.190.290">
    <property type="match status" value="1"/>
</dbReference>
<dbReference type="InterPro" id="IPR058163">
    <property type="entry name" value="LysR-type_TF_proteobact-type"/>
</dbReference>
<organism evidence="6 7">
    <name type="scientific">Rhizobium leucaenae</name>
    <dbReference type="NCBI Taxonomy" id="29450"/>
    <lineage>
        <taxon>Bacteria</taxon>
        <taxon>Pseudomonadati</taxon>
        <taxon>Pseudomonadota</taxon>
        <taxon>Alphaproteobacteria</taxon>
        <taxon>Hyphomicrobiales</taxon>
        <taxon>Rhizobiaceae</taxon>
        <taxon>Rhizobium/Agrobacterium group</taxon>
        <taxon>Rhizobium</taxon>
    </lineage>
</organism>
<dbReference type="SUPFAM" id="SSF53850">
    <property type="entry name" value="Periplasmic binding protein-like II"/>
    <property type="match status" value="1"/>
</dbReference>
<sequence>MQDIDWNDLRYVLALARGHSFAATAREIKTDATTVGRRLRLLEEKLGTALFQRDASGSMRPTPAGEIAVARAETIEAEVMALSGALEATDLTALGKVRLTAPPSVISRLLIPKAAGLLSYHPGLQLELISDARNFNLTRREADMALRLARPADMNNNKVVARRIATLNYAIYVAAGKRDQAERLPWLIYEDGMTHLPHARWIAMQVETSGEGGALAVNDAEALLQAAVAGLGRALLPTILVKHVDGLSRVDVDDKTLPVREVWLLTHTELRHLARIRAVSEWLDRVFHGSHFTEV</sequence>
<dbReference type="Gene3D" id="1.10.10.10">
    <property type="entry name" value="Winged helix-like DNA-binding domain superfamily/Winged helix DNA-binding domain"/>
    <property type="match status" value="1"/>
</dbReference>
<dbReference type="PROSITE" id="PS50931">
    <property type="entry name" value="HTH_LYSR"/>
    <property type="match status" value="1"/>
</dbReference>
<keyword evidence="7" id="KW-1185">Reference proteome</keyword>
<dbReference type="PANTHER" id="PTHR30537">
    <property type="entry name" value="HTH-TYPE TRANSCRIPTIONAL REGULATOR"/>
    <property type="match status" value="1"/>
</dbReference>
<dbReference type="InterPro" id="IPR036388">
    <property type="entry name" value="WH-like_DNA-bd_sf"/>
</dbReference>
<dbReference type="InterPro" id="IPR000847">
    <property type="entry name" value="LysR_HTH_N"/>
</dbReference>
<dbReference type="InterPro" id="IPR005119">
    <property type="entry name" value="LysR_subst-bd"/>
</dbReference>
<protein>
    <submittedName>
        <fullName evidence="6">DNA-binding transcriptional LysR family regulator</fullName>
    </submittedName>
</protein>
<keyword evidence="4" id="KW-0804">Transcription</keyword>
<dbReference type="Proteomes" id="UP000543836">
    <property type="component" value="Unassembled WGS sequence"/>
</dbReference>
<dbReference type="Pfam" id="PF03466">
    <property type="entry name" value="LysR_substrate"/>
    <property type="match status" value="1"/>
</dbReference>
<dbReference type="GO" id="GO:0043565">
    <property type="term" value="F:sequence-specific DNA binding"/>
    <property type="evidence" value="ECO:0007669"/>
    <property type="project" value="TreeGrafter"/>
</dbReference>
<evidence type="ECO:0000256" key="4">
    <source>
        <dbReference type="ARBA" id="ARBA00023163"/>
    </source>
</evidence>
<evidence type="ECO:0000256" key="2">
    <source>
        <dbReference type="ARBA" id="ARBA00023015"/>
    </source>
</evidence>
<proteinExistence type="inferred from homology"/>
<dbReference type="PANTHER" id="PTHR30537:SF3">
    <property type="entry name" value="TRANSCRIPTIONAL REGULATORY PROTEIN"/>
    <property type="match status" value="1"/>
</dbReference>
<dbReference type="AlphaFoldDB" id="A0A7W6ZU33"/>
<dbReference type="RefSeq" id="WP_245276455.1">
    <property type="nucleotide sequence ID" value="NZ_JACIIG010000005.1"/>
</dbReference>
<dbReference type="InterPro" id="IPR036390">
    <property type="entry name" value="WH_DNA-bd_sf"/>
</dbReference>
<keyword evidence="2" id="KW-0805">Transcription regulation</keyword>
<reference evidence="6 7" key="1">
    <citation type="submission" date="2020-08" db="EMBL/GenBank/DDBJ databases">
        <title>Genomic Encyclopedia of Type Strains, Phase IV (KMG-V): Genome sequencing to study the core and pangenomes of soil and plant-associated prokaryotes.</title>
        <authorList>
            <person name="Whitman W."/>
        </authorList>
    </citation>
    <scope>NUCLEOTIDE SEQUENCE [LARGE SCALE GENOMIC DNA]</scope>
    <source>
        <strain evidence="6 7">SEMIA 492</strain>
    </source>
</reference>
<evidence type="ECO:0000313" key="6">
    <source>
        <dbReference type="EMBL" id="MBB4568595.1"/>
    </source>
</evidence>
<keyword evidence="3 6" id="KW-0238">DNA-binding</keyword>
<dbReference type="GO" id="GO:0003700">
    <property type="term" value="F:DNA-binding transcription factor activity"/>
    <property type="evidence" value="ECO:0007669"/>
    <property type="project" value="InterPro"/>
</dbReference>
<evidence type="ECO:0000259" key="5">
    <source>
        <dbReference type="PROSITE" id="PS50931"/>
    </source>
</evidence>
<dbReference type="Pfam" id="PF00126">
    <property type="entry name" value="HTH_1"/>
    <property type="match status" value="1"/>
</dbReference>
<evidence type="ECO:0000256" key="3">
    <source>
        <dbReference type="ARBA" id="ARBA00023125"/>
    </source>
</evidence>
<name>A0A7W6ZU33_9HYPH</name>
<accession>A0A7W6ZU33</accession>
<dbReference type="GO" id="GO:0006351">
    <property type="term" value="P:DNA-templated transcription"/>
    <property type="evidence" value="ECO:0007669"/>
    <property type="project" value="TreeGrafter"/>
</dbReference>
<gene>
    <name evidence="6" type="ORF">GGE60_002711</name>
</gene>
<comment type="caution">
    <text evidence="6">The sequence shown here is derived from an EMBL/GenBank/DDBJ whole genome shotgun (WGS) entry which is preliminary data.</text>
</comment>